<comment type="caution">
    <text evidence="5">The sequence shown here is derived from an EMBL/GenBank/DDBJ whole genome shotgun (WGS) entry which is preliminary data.</text>
</comment>
<dbReference type="InterPro" id="IPR051620">
    <property type="entry name" value="ORF904-like_C"/>
</dbReference>
<sequence>MPNLNDAYELAPAPTVAERVAAGELTPGEDYDTYPAPGFYDDVADRVLADLFTNGQGSPTIRFWRNEWFHYTGTHWATVHEDEVKRPVRARLRQVTYLKQTTEGETHAPWQPTLAKVREVLEPLKLTVLTPTATEAPTWTGKGRPPAARLIAMANGLFDPATRALHPHTPEWFNLWSLPFNYDPKATAPRWQQFLEEVFAHDPQGADTLQEWAGYLISGRLDLQKMLVIIGVPGAGKSVIDHVLTALMGGAANVAAPSMSKFGEEFQLDQLRGKPLAIFGDAAGEAKSNREAVERIKTITGQGAISVNVKGKPFWTGVLPTRFTIISNQTPKFLDASSAVRRRTLAVELTQSFQHAPDKDLPEKLEKELPGIFLWALAGLDRLNANGGKFTVPATQEEVLEDMEDIGSPLRSFFKENCVITGNSEDIIALPDIYRDYVQWCGVNGLERARLSQNKFRTEVKAMGIAGVKAGQVYATGQKVVRGVQPRPGLFGATEFTPKSA</sequence>
<accession>A0A9D1RYV8</accession>
<dbReference type="NCBIfam" id="TIGR01613">
    <property type="entry name" value="primase_Cterm"/>
    <property type="match status" value="1"/>
</dbReference>
<gene>
    <name evidence="5" type="ORF">H9867_01650</name>
</gene>
<dbReference type="PROSITE" id="PS51206">
    <property type="entry name" value="SF3_HELICASE_1"/>
    <property type="match status" value="1"/>
</dbReference>
<dbReference type="Proteomes" id="UP000824189">
    <property type="component" value="Unassembled WGS sequence"/>
</dbReference>
<dbReference type="InterPro" id="IPR014015">
    <property type="entry name" value="Helicase_SF3_DNA-vir"/>
</dbReference>
<dbReference type="SMART" id="SM00885">
    <property type="entry name" value="D5_N"/>
    <property type="match status" value="1"/>
</dbReference>
<organism evidence="5 6">
    <name type="scientific">Candidatus Corynebacterium gallistercoris</name>
    <dbReference type="NCBI Taxonomy" id="2838530"/>
    <lineage>
        <taxon>Bacteria</taxon>
        <taxon>Bacillati</taxon>
        <taxon>Actinomycetota</taxon>
        <taxon>Actinomycetes</taxon>
        <taxon>Mycobacteriales</taxon>
        <taxon>Corynebacteriaceae</taxon>
        <taxon>Corynebacterium</taxon>
    </lineage>
</organism>
<evidence type="ECO:0000313" key="6">
    <source>
        <dbReference type="Proteomes" id="UP000824189"/>
    </source>
</evidence>
<evidence type="ECO:0000259" key="4">
    <source>
        <dbReference type="PROSITE" id="PS51206"/>
    </source>
</evidence>
<dbReference type="InterPro" id="IPR027417">
    <property type="entry name" value="P-loop_NTPase"/>
</dbReference>
<evidence type="ECO:0000256" key="3">
    <source>
        <dbReference type="ARBA" id="ARBA00022840"/>
    </source>
</evidence>
<dbReference type="EMBL" id="DXFZ01000021">
    <property type="protein sequence ID" value="HIW95182.1"/>
    <property type="molecule type" value="Genomic_DNA"/>
</dbReference>
<evidence type="ECO:0000256" key="1">
    <source>
        <dbReference type="ARBA" id="ARBA00022741"/>
    </source>
</evidence>
<evidence type="ECO:0000256" key="2">
    <source>
        <dbReference type="ARBA" id="ARBA00022801"/>
    </source>
</evidence>
<dbReference type="InterPro" id="IPR045455">
    <property type="entry name" value="NrS-1_pol-like_helicase"/>
</dbReference>
<dbReference type="SUPFAM" id="SSF52540">
    <property type="entry name" value="P-loop containing nucleoside triphosphate hydrolases"/>
    <property type="match status" value="1"/>
</dbReference>
<dbReference type="AlphaFoldDB" id="A0A9D1RYV8"/>
<reference evidence="5" key="1">
    <citation type="journal article" date="2021" name="PeerJ">
        <title>Extensive microbial diversity within the chicken gut microbiome revealed by metagenomics and culture.</title>
        <authorList>
            <person name="Gilroy R."/>
            <person name="Ravi A."/>
            <person name="Getino M."/>
            <person name="Pursley I."/>
            <person name="Horton D.L."/>
            <person name="Alikhan N.F."/>
            <person name="Baker D."/>
            <person name="Gharbi K."/>
            <person name="Hall N."/>
            <person name="Watson M."/>
            <person name="Adriaenssens E.M."/>
            <person name="Foster-Nyarko E."/>
            <person name="Jarju S."/>
            <person name="Secka A."/>
            <person name="Antonio M."/>
            <person name="Oren A."/>
            <person name="Chaudhuri R.R."/>
            <person name="La Ragione R."/>
            <person name="Hildebrand F."/>
            <person name="Pallen M.J."/>
        </authorList>
    </citation>
    <scope>NUCLEOTIDE SEQUENCE</scope>
    <source>
        <strain evidence="5">4376</strain>
    </source>
</reference>
<dbReference type="GO" id="GO:0016787">
    <property type="term" value="F:hydrolase activity"/>
    <property type="evidence" value="ECO:0007669"/>
    <property type="project" value="UniProtKB-KW"/>
</dbReference>
<keyword evidence="2" id="KW-0378">Hydrolase</keyword>
<proteinExistence type="predicted"/>
<dbReference type="InterPro" id="IPR006500">
    <property type="entry name" value="Helicase_put_C_phage/plasmid"/>
</dbReference>
<feature type="domain" description="SF3 helicase" evidence="4">
    <location>
        <begin position="204"/>
        <end position="362"/>
    </location>
</feature>
<dbReference type="Gene3D" id="3.40.50.300">
    <property type="entry name" value="P-loop containing nucleotide triphosphate hydrolases"/>
    <property type="match status" value="1"/>
</dbReference>
<keyword evidence="1" id="KW-0547">Nucleotide-binding</keyword>
<name>A0A9D1RYV8_9CORY</name>
<reference evidence="5" key="2">
    <citation type="submission" date="2021-04" db="EMBL/GenBank/DDBJ databases">
        <authorList>
            <person name="Gilroy R."/>
        </authorList>
    </citation>
    <scope>NUCLEOTIDE SEQUENCE</scope>
    <source>
        <strain evidence="5">4376</strain>
    </source>
</reference>
<protein>
    <recommendedName>
        <fullName evidence="4">SF3 helicase domain-containing protein</fullName>
    </recommendedName>
</protein>
<dbReference type="GO" id="GO:0005524">
    <property type="term" value="F:ATP binding"/>
    <property type="evidence" value="ECO:0007669"/>
    <property type="project" value="UniProtKB-KW"/>
</dbReference>
<evidence type="ECO:0000313" key="5">
    <source>
        <dbReference type="EMBL" id="HIW95182.1"/>
    </source>
</evidence>
<dbReference type="PANTHER" id="PTHR35372">
    <property type="entry name" value="ATP BINDING PROTEIN-RELATED"/>
    <property type="match status" value="1"/>
</dbReference>
<dbReference type="PANTHER" id="PTHR35372:SF2">
    <property type="entry name" value="SF3 HELICASE DOMAIN-CONTAINING PROTEIN"/>
    <property type="match status" value="1"/>
</dbReference>
<keyword evidence="3" id="KW-0067">ATP-binding</keyword>
<dbReference type="InterPro" id="IPR014818">
    <property type="entry name" value="Phage/plasmid_primase_P4_C"/>
</dbReference>
<dbReference type="Pfam" id="PF19263">
    <property type="entry name" value="DUF5906"/>
    <property type="match status" value="1"/>
</dbReference>
<dbReference type="Pfam" id="PF08706">
    <property type="entry name" value="D5_N"/>
    <property type="match status" value="1"/>
</dbReference>